<reference evidence="6 8" key="1">
    <citation type="submission" date="2015-03" db="EMBL/GenBank/DDBJ databases">
        <authorList>
            <person name="Lepp D."/>
            <person name="Hassan Y.I."/>
            <person name="Li X.-Z."/>
            <person name="Zhou T."/>
        </authorList>
    </citation>
    <scope>NUCLEOTIDE SEQUENCE [LARGE SCALE GENOMIC DNA]</scope>
    <source>
        <strain evidence="6 8">Cr7-05</strain>
    </source>
</reference>
<evidence type="ECO:0000256" key="2">
    <source>
        <dbReference type="ARBA" id="ARBA00022692"/>
    </source>
</evidence>
<evidence type="ECO:0000313" key="6">
    <source>
        <dbReference type="EMBL" id="KKC34652.1"/>
    </source>
</evidence>
<evidence type="ECO:0000256" key="4">
    <source>
        <dbReference type="ARBA" id="ARBA00023136"/>
    </source>
</evidence>
<dbReference type="InterPro" id="IPR023352">
    <property type="entry name" value="MAPEG-like_dom_sf"/>
</dbReference>
<evidence type="ECO:0000313" key="8">
    <source>
        <dbReference type="Proteomes" id="UP000033519"/>
    </source>
</evidence>
<dbReference type="AlphaFoldDB" id="A0A0F5Q161"/>
<dbReference type="SUPFAM" id="SSF161084">
    <property type="entry name" value="MAPEG domain-like"/>
    <property type="match status" value="1"/>
</dbReference>
<dbReference type="GO" id="GO:0016020">
    <property type="term" value="C:membrane"/>
    <property type="evidence" value="ECO:0007669"/>
    <property type="project" value="UniProtKB-SubCell"/>
</dbReference>
<evidence type="ECO:0000313" key="7">
    <source>
        <dbReference type="EMBL" id="SFD01738.1"/>
    </source>
</evidence>
<dbReference type="STRING" id="728005.SAMN04488059_11791"/>
<keyword evidence="4 5" id="KW-0472">Membrane</keyword>
<dbReference type="EMBL" id="FOMB01000017">
    <property type="protein sequence ID" value="SFD01738.1"/>
    <property type="molecule type" value="Genomic_DNA"/>
</dbReference>
<dbReference type="Pfam" id="PF01124">
    <property type="entry name" value="MAPEG"/>
    <property type="match status" value="1"/>
</dbReference>
<name>A0A0F5Q161_9HYPH</name>
<reference evidence="7 9" key="2">
    <citation type="submission" date="2016-10" db="EMBL/GenBank/DDBJ databases">
        <authorList>
            <person name="de Groot N.N."/>
        </authorList>
    </citation>
    <scope>NUCLEOTIDE SEQUENCE [LARGE SCALE GENOMIC DNA]</scope>
    <source>
        <strain evidence="7 9">CGMCC 1.10210</strain>
    </source>
</reference>
<dbReference type="Proteomes" id="UP000182258">
    <property type="component" value="Unassembled WGS sequence"/>
</dbReference>
<sequence length="144" mass="16017">MSLVEKLLILALAAQALLTVSILVWMGMERVPRVRNGEIAMAEIAVDRDAYPLKARLLSNNFDNQFQLPVLFYVGVMLALWSGGAGWVEVILSGLFVVLRYVHAGVHVTTNHVFRRFGAYFAGLVVLGLLWVWLVLRIVLAPSI</sequence>
<evidence type="ECO:0000256" key="1">
    <source>
        <dbReference type="ARBA" id="ARBA00004370"/>
    </source>
</evidence>
<dbReference type="Proteomes" id="UP000033519">
    <property type="component" value="Unassembled WGS sequence"/>
</dbReference>
<gene>
    <name evidence="7" type="ORF">SAMN04488059_11791</name>
    <name evidence="6" type="ORF">WH91_02045</name>
</gene>
<keyword evidence="2 5" id="KW-0812">Transmembrane</keyword>
<proteinExistence type="predicted"/>
<keyword evidence="3 5" id="KW-1133">Transmembrane helix</keyword>
<dbReference type="InterPro" id="IPR001129">
    <property type="entry name" value="Membr-assoc_MAPEG"/>
</dbReference>
<keyword evidence="8" id="KW-1185">Reference proteome</keyword>
<dbReference type="Gene3D" id="1.20.120.550">
    <property type="entry name" value="Membrane associated eicosanoid/glutathione metabolism-like domain"/>
    <property type="match status" value="1"/>
</dbReference>
<evidence type="ECO:0000256" key="5">
    <source>
        <dbReference type="SAM" id="Phobius"/>
    </source>
</evidence>
<evidence type="ECO:0000313" key="9">
    <source>
        <dbReference type="Proteomes" id="UP000182258"/>
    </source>
</evidence>
<organism evidence="7 9">
    <name type="scientific">Devosia psychrophila</name>
    <dbReference type="NCBI Taxonomy" id="728005"/>
    <lineage>
        <taxon>Bacteria</taxon>
        <taxon>Pseudomonadati</taxon>
        <taxon>Pseudomonadota</taxon>
        <taxon>Alphaproteobacteria</taxon>
        <taxon>Hyphomicrobiales</taxon>
        <taxon>Devosiaceae</taxon>
        <taxon>Devosia</taxon>
    </lineage>
</organism>
<comment type="subcellular location">
    <subcellularLocation>
        <location evidence="1">Membrane</location>
    </subcellularLocation>
</comment>
<feature type="transmembrane region" description="Helical" evidence="5">
    <location>
        <begin position="7"/>
        <end position="28"/>
    </location>
</feature>
<accession>A0A0F5Q161</accession>
<feature type="transmembrane region" description="Helical" evidence="5">
    <location>
        <begin position="119"/>
        <end position="140"/>
    </location>
</feature>
<feature type="transmembrane region" description="Helical" evidence="5">
    <location>
        <begin position="70"/>
        <end position="99"/>
    </location>
</feature>
<evidence type="ECO:0000256" key="3">
    <source>
        <dbReference type="ARBA" id="ARBA00022989"/>
    </source>
</evidence>
<dbReference type="RefSeq" id="WP_046169344.1">
    <property type="nucleotide sequence ID" value="NZ_FOMB01000017.1"/>
</dbReference>
<dbReference type="EMBL" id="LAPV01000011">
    <property type="protein sequence ID" value="KKC34652.1"/>
    <property type="molecule type" value="Genomic_DNA"/>
</dbReference>
<dbReference type="PATRIC" id="fig|728005.3.peg.172"/>
<protein>
    <recommendedName>
        <fullName evidence="10">MAPEG family protein</fullName>
    </recommendedName>
</protein>
<evidence type="ECO:0008006" key="10">
    <source>
        <dbReference type="Google" id="ProtNLM"/>
    </source>
</evidence>